<gene>
    <name evidence="1" type="ORF">sL5_02270</name>
</gene>
<comment type="caution">
    <text evidence="1">The sequence shown here is derived from an EMBL/GenBank/DDBJ whole genome shotgun (WGS) entry which is preliminary data.</text>
</comment>
<accession>A0A8J3HUG1</accession>
<proteinExistence type="predicted"/>
<name>A0A8J3HUG1_9RICK</name>
<reference evidence="1 2" key="1">
    <citation type="journal article" date="2021" name="Microb. Ecol.">
        <title>Candidatus Mesenet longicola: Novel Endosymbionts of Brontispa longissima that Induce Cytoplasmic Incompatibility.</title>
        <authorList>
            <person name="Takano S."/>
            <person name="Gotoh Y."/>
            <person name="Hayashi T."/>
        </authorList>
    </citation>
    <scope>NUCLEOTIDE SEQUENCE [LARGE SCALE GENOMIC DNA]</scope>
    <source>
        <strain evidence="1">L5</strain>
    </source>
</reference>
<evidence type="ECO:0000313" key="1">
    <source>
        <dbReference type="EMBL" id="GHM59234.1"/>
    </source>
</evidence>
<sequence>MPTLELFTEYKPKDVKNFLLDKPDLISKLSEEDKLNEKLEKIVNEVKDTQNTNKEKKGFSFKIKNAVIEAFKGQSRSL</sequence>
<dbReference type="EMBL" id="BNGU01000005">
    <property type="protein sequence ID" value="GHM59234.1"/>
    <property type="molecule type" value="Genomic_DNA"/>
</dbReference>
<protein>
    <submittedName>
        <fullName evidence="1">Uncharacterized protein</fullName>
    </submittedName>
</protein>
<dbReference type="Proteomes" id="UP000637906">
    <property type="component" value="Unassembled WGS sequence"/>
</dbReference>
<evidence type="ECO:0000313" key="2">
    <source>
        <dbReference type="Proteomes" id="UP000637906"/>
    </source>
</evidence>
<dbReference type="AlphaFoldDB" id="A0A8J3HUG1"/>
<keyword evidence="2" id="KW-1185">Reference proteome</keyword>
<organism evidence="1 2">
    <name type="scientific">Candidatus Mesenet longicola</name>
    <dbReference type="NCBI Taxonomy" id="1892558"/>
    <lineage>
        <taxon>Bacteria</taxon>
        <taxon>Pseudomonadati</taxon>
        <taxon>Pseudomonadota</taxon>
        <taxon>Alphaproteobacteria</taxon>
        <taxon>Rickettsiales</taxon>
        <taxon>Anaplasmataceae</taxon>
        <taxon>Candidatus Mesenet</taxon>
    </lineage>
</organism>